<dbReference type="AlphaFoldDB" id="A0A486XKR8"/>
<accession>A0A486XKR8</accession>
<keyword evidence="2" id="KW-1133">Transmembrane helix</keyword>
<evidence type="ECO:0000313" key="3">
    <source>
        <dbReference type="EMBL" id="VHO03053.1"/>
    </source>
</evidence>
<keyword evidence="2" id="KW-0812">Transmembrane</keyword>
<gene>
    <name evidence="3" type="ORF">BAL341_1203</name>
</gene>
<organism evidence="3">
    <name type="scientific">Rheinheimera sp. BAL341</name>
    <dbReference type="NCBI Taxonomy" id="1708203"/>
    <lineage>
        <taxon>Bacteria</taxon>
        <taxon>Pseudomonadati</taxon>
        <taxon>Pseudomonadota</taxon>
        <taxon>Gammaproteobacteria</taxon>
        <taxon>Chromatiales</taxon>
        <taxon>Chromatiaceae</taxon>
        <taxon>Rheinheimera</taxon>
    </lineage>
</organism>
<dbReference type="EMBL" id="CAAJGR010000078">
    <property type="protein sequence ID" value="VHO03053.1"/>
    <property type="molecule type" value="Genomic_DNA"/>
</dbReference>
<feature type="region of interest" description="Disordered" evidence="1">
    <location>
        <begin position="347"/>
        <end position="379"/>
    </location>
</feature>
<name>A0A486XKR8_9GAMM</name>
<reference evidence="3" key="1">
    <citation type="submission" date="2019-04" db="EMBL/GenBank/DDBJ databases">
        <authorList>
            <person name="Brambilla D."/>
        </authorList>
    </citation>
    <scope>NUCLEOTIDE SEQUENCE</scope>
    <source>
        <strain evidence="3">BAL1</strain>
    </source>
</reference>
<keyword evidence="2" id="KW-0472">Membrane</keyword>
<evidence type="ECO:0000256" key="2">
    <source>
        <dbReference type="SAM" id="Phobius"/>
    </source>
</evidence>
<evidence type="ECO:0000256" key="1">
    <source>
        <dbReference type="SAM" id="MobiDB-lite"/>
    </source>
</evidence>
<feature type="transmembrane region" description="Helical" evidence="2">
    <location>
        <begin position="12"/>
        <end position="32"/>
    </location>
</feature>
<proteinExistence type="predicted"/>
<protein>
    <submittedName>
        <fullName evidence="3">Uncharacterized protein</fullName>
    </submittedName>
</protein>
<sequence>MPLLIKLSKVSAKALVAVMATVVAFYIVLLLLNLNDQAPSAAAGTMQQLQLSAKPVVEQTAVNNVYLYLAEHDAPAKYQLAEPLAALMRQCDIADCHTMLLAQPELAQLVAQHQAVSDFYQQVRSLPFLYHPIPADAAQALPSFHSVFNGQRLLLLQAWLAAQRQDAAEVKQLLEQDLQFWRALLLKNNLLLYKIVSAAAIKKHFKFAAYIKQQLAPEQASAMLPSAWLSAFTEQELSLQLAVAGEWAYGNMITDTLILKAPQSSNISFSEQLEWYLLTPLLQPQATSNQRAAQLLAYANGDAPDTKPWYSWFYNPVGKILNSVAQPDYERYRALLTELESLRQQATTEATTVQTGLHRLAPTHDATPEHRQALASAVH</sequence>